<proteinExistence type="predicted"/>
<accession>A0AAV4ASS0</accession>
<dbReference type="AlphaFoldDB" id="A0AAV4ASS0"/>
<dbReference type="Proteomes" id="UP000735302">
    <property type="component" value="Unassembled WGS sequence"/>
</dbReference>
<feature type="compositionally biased region" description="Basic and acidic residues" evidence="1">
    <location>
        <begin position="73"/>
        <end position="89"/>
    </location>
</feature>
<reference evidence="2 3" key="1">
    <citation type="journal article" date="2021" name="Elife">
        <title>Chloroplast acquisition without the gene transfer in kleptoplastic sea slugs, Plakobranchus ocellatus.</title>
        <authorList>
            <person name="Maeda T."/>
            <person name="Takahashi S."/>
            <person name="Yoshida T."/>
            <person name="Shimamura S."/>
            <person name="Takaki Y."/>
            <person name="Nagai Y."/>
            <person name="Toyoda A."/>
            <person name="Suzuki Y."/>
            <person name="Arimoto A."/>
            <person name="Ishii H."/>
            <person name="Satoh N."/>
            <person name="Nishiyama T."/>
            <person name="Hasebe M."/>
            <person name="Maruyama T."/>
            <person name="Minagawa J."/>
            <person name="Obokata J."/>
            <person name="Shigenobu S."/>
        </authorList>
    </citation>
    <scope>NUCLEOTIDE SEQUENCE [LARGE SCALE GENOMIC DNA]</scope>
</reference>
<name>A0AAV4ASS0_9GAST</name>
<gene>
    <name evidence="2" type="ORF">PoB_003646700</name>
</gene>
<evidence type="ECO:0000256" key="1">
    <source>
        <dbReference type="SAM" id="MobiDB-lite"/>
    </source>
</evidence>
<keyword evidence="3" id="KW-1185">Reference proteome</keyword>
<feature type="region of interest" description="Disordered" evidence="1">
    <location>
        <begin position="1"/>
        <end position="89"/>
    </location>
</feature>
<protein>
    <submittedName>
        <fullName evidence="2">Uncharacterized protein</fullName>
    </submittedName>
</protein>
<sequence length="89" mass="9926">MPCIVDDDDDDDDSDGDDEEDDEGEEEEEEKEEPTQQGNLRLFGPLLGRGAGSDAPPVTEGSLQSLTHQHPHPRQDRTRACARLEPKRE</sequence>
<organism evidence="2 3">
    <name type="scientific">Plakobranchus ocellatus</name>
    <dbReference type="NCBI Taxonomy" id="259542"/>
    <lineage>
        <taxon>Eukaryota</taxon>
        <taxon>Metazoa</taxon>
        <taxon>Spiralia</taxon>
        <taxon>Lophotrochozoa</taxon>
        <taxon>Mollusca</taxon>
        <taxon>Gastropoda</taxon>
        <taxon>Heterobranchia</taxon>
        <taxon>Euthyneura</taxon>
        <taxon>Panpulmonata</taxon>
        <taxon>Sacoglossa</taxon>
        <taxon>Placobranchoidea</taxon>
        <taxon>Plakobranchidae</taxon>
        <taxon>Plakobranchus</taxon>
    </lineage>
</organism>
<feature type="compositionally biased region" description="Acidic residues" evidence="1">
    <location>
        <begin position="1"/>
        <end position="32"/>
    </location>
</feature>
<evidence type="ECO:0000313" key="3">
    <source>
        <dbReference type="Proteomes" id="UP000735302"/>
    </source>
</evidence>
<evidence type="ECO:0000313" key="2">
    <source>
        <dbReference type="EMBL" id="GFO09962.1"/>
    </source>
</evidence>
<dbReference type="EMBL" id="BLXT01004129">
    <property type="protein sequence ID" value="GFO09962.1"/>
    <property type="molecule type" value="Genomic_DNA"/>
</dbReference>
<comment type="caution">
    <text evidence="2">The sequence shown here is derived from an EMBL/GenBank/DDBJ whole genome shotgun (WGS) entry which is preliminary data.</text>
</comment>